<keyword evidence="5 9" id="KW-0418">Kinase</keyword>
<dbReference type="GO" id="GO:0005524">
    <property type="term" value="F:ATP binding"/>
    <property type="evidence" value="ECO:0007669"/>
    <property type="project" value="UniProtKB-KW"/>
</dbReference>
<dbReference type="GO" id="GO:0046654">
    <property type="term" value="P:tetrahydrofolate biosynthetic process"/>
    <property type="evidence" value="ECO:0007669"/>
    <property type="project" value="UniProtKB-UniPathway"/>
</dbReference>
<dbReference type="InterPro" id="IPR000550">
    <property type="entry name" value="Hppk"/>
</dbReference>
<dbReference type="EC" id="2.7.6.3" evidence="2"/>
<dbReference type="InterPro" id="IPR035907">
    <property type="entry name" value="Hppk_sf"/>
</dbReference>
<evidence type="ECO:0000313" key="10">
    <source>
        <dbReference type="Proteomes" id="UP000177652"/>
    </source>
</evidence>
<comment type="caution">
    <text evidence="9">The sequence shown here is derived from an EMBL/GenBank/DDBJ whole genome shotgun (WGS) entry which is preliminary data.</text>
</comment>
<dbReference type="PANTHER" id="PTHR43071">
    <property type="entry name" value="2-AMINO-4-HYDROXY-6-HYDROXYMETHYLDIHYDROPTERIDINE PYROPHOSPHOKINASE"/>
    <property type="match status" value="1"/>
</dbReference>
<reference evidence="9 10" key="1">
    <citation type="journal article" date="2016" name="Nat. Commun.">
        <title>Thousands of microbial genomes shed light on interconnected biogeochemical processes in an aquifer system.</title>
        <authorList>
            <person name="Anantharaman K."/>
            <person name="Brown C.T."/>
            <person name="Hug L.A."/>
            <person name="Sharon I."/>
            <person name="Castelle C.J."/>
            <person name="Probst A.J."/>
            <person name="Thomas B.C."/>
            <person name="Singh A."/>
            <person name="Wilkins M.J."/>
            <person name="Karaoz U."/>
            <person name="Brodie E.L."/>
            <person name="Williams K.H."/>
            <person name="Hubbard S.S."/>
            <person name="Banfield J.F."/>
        </authorList>
    </citation>
    <scope>NUCLEOTIDE SEQUENCE [LARGE SCALE GENOMIC DNA]</scope>
</reference>
<dbReference type="Gene3D" id="3.30.70.560">
    <property type="entry name" value="7,8-Dihydro-6-hydroxymethylpterin-pyrophosphokinase HPPK"/>
    <property type="match status" value="1"/>
</dbReference>
<evidence type="ECO:0000256" key="1">
    <source>
        <dbReference type="ARBA" id="ARBA00005051"/>
    </source>
</evidence>
<evidence type="ECO:0000256" key="4">
    <source>
        <dbReference type="ARBA" id="ARBA00022741"/>
    </source>
</evidence>
<dbReference type="GO" id="GO:0016301">
    <property type="term" value="F:kinase activity"/>
    <property type="evidence" value="ECO:0007669"/>
    <property type="project" value="UniProtKB-KW"/>
</dbReference>
<dbReference type="SUPFAM" id="SSF55083">
    <property type="entry name" value="6-hydroxymethyl-7,8-dihydropterin pyrophosphokinase, HPPK"/>
    <property type="match status" value="1"/>
</dbReference>
<gene>
    <name evidence="9" type="ORF">A3D71_03400</name>
</gene>
<dbReference type="AlphaFoldDB" id="A0A1F6DXF5"/>
<keyword evidence="7" id="KW-0289">Folate biosynthesis</keyword>
<evidence type="ECO:0000313" key="9">
    <source>
        <dbReference type="EMBL" id="OGG66109.1"/>
    </source>
</evidence>
<dbReference type="STRING" id="1798497.A3D71_03400"/>
<keyword evidence="3" id="KW-0808">Transferase</keyword>
<evidence type="ECO:0000256" key="6">
    <source>
        <dbReference type="ARBA" id="ARBA00022840"/>
    </source>
</evidence>
<organism evidence="9 10">
    <name type="scientific">Candidatus Kaiserbacteria bacterium RIFCSPHIGHO2_02_FULL_55_20</name>
    <dbReference type="NCBI Taxonomy" id="1798497"/>
    <lineage>
        <taxon>Bacteria</taxon>
        <taxon>Candidatus Kaiseribacteriota</taxon>
    </lineage>
</organism>
<protein>
    <recommendedName>
        <fullName evidence="2">2-amino-4-hydroxy-6-hydroxymethyldihydropteridine diphosphokinase</fullName>
        <ecNumber evidence="2">2.7.6.3</ecNumber>
    </recommendedName>
</protein>
<comment type="pathway">
    <text evidence="1">Cofactor biosynthesis; tetrahydrofolate biosynthesis; 2-amino-4-hydroxy-6-hydroxymethyl-7,8-dihydropteridine diphosphate from 7,8-dihydroneopterin triphosphate: step 4/4.</text>
</comment>
<name>A0A1F6DXF5_9BACT</name>
<feature type="domain" description="7,8-dihydro-6-hydroxymethylpterin-pyrophosphokinase" evidence="8">
    <location>
        <begin position="84"/>
        <end position="95"/>
    </location>
</feature>
<dbReference type="PANTHER" id="PTHR43071:SF1">
    <property type="entry name" value="2-AMINO-4-HYDROXY-6-HYDROXYMETHYLDIHYDROPTERIDINE PYROPHOSPHOKINASE"/>
    <property type="match status" value="1"/>
</dbReference>
<proteinExistence type="predicted"/>
<keyword evidence="6" id="KW-0067">ATP-binding</keyword>
<dbReference type="PROSITE" id="PS00794">
    <property type="entry name" value="HPPK"/>
    <property type="match status" value="1"/>
</dbReference>
<evidence type="ECO:0000259" key="8">
    <source>
        <dbReference type="PROSITE" id="PS00794"/>
    </source>
</evidence>
<sequence>MTTIYLGLGSNLGDRAGNIKRALAALAPEITVTKVSPTYETRPMYVTDQPDFFNAVCEATTELSAADVLRKIKAIEKEMGEHKHNAPRSIDIDLLLYGSGITDTPELTLPHAGLRERDFVLKPLCDITPELLDPVTGKTVSQLLDGLPPDRLSVIGPVPEVS</sequence>
<evidence type="ECO:0000256" key="7">
    <source>
        <dbReference type="ARBA" id="ARBA00022909"/>
    </source>
</evidence>
<evidence type="ECO:0000256" key="3">
    <source>
        <dbReference type="ARBA" id="ARBA00022679"/>
    </source>
</evidence>
<keyword evidence="4" id="KW-0547">Nucleotide-binding</keyword>
<dbReference type="UniPathway" id="UPA00077">
    <property type="reaction ID" value="UER00155"/>
</dbReference>
<evidence type="ECO:0000256" key="2">
    <source>
        <dbReference type="ARBA" id="ARBA00013253"/>
    </source>
</evidence>
<dbReference type="EMBL" id="MFLK01000020">
    <property type="protein sequence ID" value="OGG66109.1"/>
    <property type="molecule type" value="Genomic_DNA"/>
</dbReference>
<evidence type="ECO:0000256" key="5">
    <source>
        <dbReference type="ARBA" id="ARBA00022777"/>
    </source>
</evidence>
<dbReference type="NCBIfam" id="TIGR01498">
    <property type="entry name" value="folK"/>
    <property type="match status" value="1"/>
</dbReference>
<dbReference type="GO" id="GO:0003848">
    <property type="term" value="F:2-amino-4-hydroxy-6-hydroxymethyldihydropteridine diphosphokinase activity"/>
    <property type="evidence" value="ECO:0007669"/>
    <property type="project" value="UniProtKB-EC"/>
</dbReference>
<dbReference type="GO" id="GO:0046656">
    <property type="term" value="P:folic acid biosynthetic process"/>
    <property type="evidence" value="ECO:0007669"/>
    <property type="project" value="UniProtKB-KW"/>
</dbReference>
<dbReference type="Proteomes" id="UP000177652">
    <property type="component" value="Unassembled WGS sequence"/>
</dbReference>
<dbReference type="Pfam" id="PF01288">
    <property type="entry name" value="HPPK"/>
    <property type="match status" value="1"/>
</dbReference>
<accession>A0A1F6DXF5</accession>
<dbReference type="CDD" id="cd00483">
    <property type="entry name" value="HPPK"/>
    <property type="match status" value="1"/>
</dbReference>